<feature type="chain" id="PRO_5038037502" evidence="3">
    <location>
        <begin position="25"/>
        <end position="362"/>
    </location>
</feature>
<dbReference type="InterPro" id="IPR018976">
    <property type="entry name" value="Imelysin-like"/>
</dbReference>
<evidence type="ECO:0000256" key="1">
    <source>
        <dbReference type="ARBA" id="ARBA00004196"/>
    </source>
</evidence>
<dbReference type="AlphaFoldDB" id="A0A934IDL9"/>
<evidence type="ECO:0000256" key="3">
    <source>
        <dbReference type="SAM" id="SignalP"/>
    </source>
</evidence>
<keyword evidence="6" id="KW-1185">Reference proteome</keyword>
<evidence type="ECO:0000313" key="5">
    <source>
        <dbReference type="EMBL" id="MBJ3774603.1"/>
    </source>
</evidence>
<name>A0A934IDL9_9HYPH</name>
<dbReference type="Pfam" id="PF09375">
    <property type="entry name" value="Peptidase_M75"/>
    <property type="match status" value="1"/>
</dbReference>
<dbReference type="InterPro" id="IPR038352">
    <property type="entry name" value="Imelysin_sf"/>
</dbReference>
<dbReference type="GO" id="GO:0030313">
    <property type="term" value="C:cell envelope"/>
    <property type="evidence" value="ECO:0007669"/>
    <property type="project" value="UniProtKB-SubCell"/>
</dbReference>
<gene>
    <name evidence="5" type="ORF">JCR33_02830</name>
</gene>
<feature type="domain" description="Imelysin-like" evidence="4">
    <location>
        <begin position="44"/>
        <end position="327"/>
    </location>
</feature>
<dbReference type="Gene3D" id="1.20.1420.20">
    <property type="entry name" value="M75 peptidase, HXXE motif"/>
    <property type="match status" value="1"/>
</dbReference>
<sequence length="362" mass="38836">MTLRSLSLIGAAVLASVVAGPARAEGPTGFAFRPTVEAIIRTVIVPAHEAFTAAAEMNRVALDSLCAEPAETTLETAREAFGTLVVRFSRIELYRFGPAREDNNFERLFFWPDRRSRGLRQVTEVIRTEDESATELATLKAKSVAVQGLPALEYVLFGNDAEELATGAPFRCRYGATIAAAILDVAESIEAGWRGDFAHLMETAGPENRLYRSHGEALQDILQAGAEELQLVDELKLGAVIGDAPEDAHPKRAPFWRSNLTLPSILANTEGVAAIAGEPLQALLAEEGNLAASVRFELAQVARALDPLIASGTPFETLAAEAEPHRRLTYARSPIAAANRLLATRIPGAFGFVAGFNSMDGD</sequence>
<dbReference type="CDD" id="cd14659">
    <property type="entry name" value="Imelysin-like_IPPA"/>
    <property type="match status" value="1"/>
</dbReference>
<dbReference type="Proteomes" id="UP000609531">
    <property type="component" value="Unassembled WGS sequence"/>
</dbReference>
<proteinExistence type="predicted"/>
<comment type="caution">
    <text evidence="5">The sequence shown here is derived from an EMBL/GenBank/DDBJ whole genome shotgun (WGS) entry which is preliminary data.</text>
</comment>
<comment type="subcellular location">
    <subcellularLocation>
        <location evidence="1">Cell envelope</location>
    </subcellularLocation>
</comment>
<evidence type="ECO:0000313" key="6">
    <source>
        <dbReference type="Proteomes" id="UP000609531"/>
    </source>
</evidence>
<reference evidence="5" key="1">
    <citation type="submission" date="2020-12" db="EMBL/GenBank/DDBJ databases">
        <title>Bacterial taxonomy.</title>
        <authorList>
            <person name="Pan X."/>
        </authorList>
    </citation>
    <scope>NUCLEOTIDE SEQUENCE</scope>
    <source>
        <strain evidence="5">B2012</strain>
    </source>
</reference>
<dbReference type="InterPro" id="IPR034984">
    <property type="entry name" value="Imelysin-like_IPPA"/>
</dbReference>
<protein>
    <submittedName>
        <fullName evidence="5">Imelysin family protein</fullName>
    </submittedName>
</protein>
<keyword evidence="2 3" id="KW-0732">Signal</keyword>
<evidence type="ECO:0000256" key="2">
    <source>
        <dbReference type="ARBA" id="ARBA00022729"/>
    </source>
</evidence>
<dbReference type="EMBL" id="JAEKJA010000001">
    <property type="protein sequence ID" value="MBJ3774603.1"/>
    <property type="molecule type" value="Genomic_DNA"/>
</dbReference>
<feature type="signal peptide" evidence="3">
    <location>
        <begin position="1"/>
        <end position="24"/>
    </location>
</feature>
<evidence type="ECO:0000259" key="4">
    <source>
        <dbReference type="Pfam" id="PF09375"/>
    </source>
</evidence>
<accession>A0A934IDL9</accession>
<dbReference type="RefSeq" id="WP_198880470.1">
    <property type="nucleotide sequence ID" value="NZ_JAEKJA010000001.1"/>
</dbReference>
<organism evidence="5 6">
    <name type="scientific">Acuticoccus mangrovi</name>
    <dbReference type="NCBI Taxonomy" id="2796142"/>
    <lineage>
        <taxon>Bacteria</taxon>
        <taxon>Pseudomonadati</taxon>
        <taxon>Pseudomonadota</taxon>
        <taxon>Alphaproteobacteria</taxon>
        <taxon>Hyphomicrobiales</taxon>
        <taxon>Amorphaceae</taxon>
        <taxon>Acuticoccus</taxon>
    </lineage>
</organism>